<proteinExistence type="predicted"/>
<evidence type="ECO:0000313" key="2">
    <source>
        <dbReference type="EMBL" id="PMD67212.1"/>
    </source>
</evidence>
<sequence length="642" mass="71581">MEGPNEDFKGFEDGFTGFPKHLPDDCVEYCLYVISSKLKSPKDILGQLEAVKKEALKLTDSLLKEYIWQRESFKLDLKSGKGKMYLYGLTNYGDSVEDEWLIVYILRELSNRFPQLWIKVVDTDGEFLLVEAANALPRWLTPEIADNRIWIHNNALRIIPLSADSHSGPKTAPAPRALKLEEAHDAITSTPDSLIRSPLIEEEAFYRLRNYPAQINTTLHHAVILMPRKLAYVLHARPVSIAPAVEAFYLRDPIALKTLQRKDSDLIFPIRDLVAVSTRFTKVLYAQLKSQQFSTPIAWVDTLSKVDTVEGTGTLGPKRYDMLEMGMKVTSGFEMLFADPKYGDNRTVREAKILLEDLATDDSLALPTDEEIAGWKEGSREDDESWMDINFVDFERELDGEGKQKSSTPAVFGPEPPSGFGDAKTQADLRKMVERFESFLNDEDAGIDGAEMDDMDIDDDDDDDSEDIDDDSEDEDKDVSFDEKEFARMMREMMGMPSEEPDEVVDSPSASATAPTSKGHRIEEIKSSDEGDGADGASEMREVMEKLEAELNEAGALNLDPTPSKLSALKGKAKAEKSSKDGDLDDESDGEEIDIDFNLAKNLLESFKAQAGAAGPGSNLLGLMGMRLPRDEGDSESTTQYK</sequence>
<dbReference type="Pfam" id="PF07093">
    <property type="entry name" value="SGT1"/>
    <property type="match status" value="1"/>
</dbReference>
<dbReference type="STRING" id="1095630.A0A2J6TW06"/>
<dbReference type="PANTHER" id="PTHR13060:SF0">
    <property type="entry name" value="PROTEIN ECDYSONELESS HOMOLOG"/>
    <property type="match status" value="1"/>
</dbReference>
<feature type="compositionally biased region" description="Basic and acidic residues" evidence="1">
    <location>
        <begin position="520"/>
        <end position="529"/>
    </location>
</feature>
<feature type="compositionally biased region" description="Basic and acidic residues" evidence="1">
    <location>
        <begin position="478"/>
        <end position="491"/>
    </location>
</feature>
<feature type="compositionally biased region" description="Basic and acidic residues" evidence="1">
    <location>
        <begin position="538"/>
        <end position="549"/>
    </location>
</feature>
<reference evidence="2 3" key="1">
    <citation type="submission" date="2016-04" db="EMBL/GenBank/DDBJ databases">
        <title>A degradative enzymes factory behind the ericoid mycorrhizal symbiosis.</title>
        <authorList>
            <consortium name="DOE Joint Genome Institute"/>
            <person name="Martino E."/>
            <person name="Morin E."/>
            <person name="Grelet G."/>
            <person name="Kuo A."/>
            <person name="Kohler A."/>
            <person name="Daghino S."/>
            <person name="Barry K."/>
            <person name="Choi C."/>
            <person name="Cichocki N."/>
            <person name="Clum A."/>
            <person name="Copeland A."/>
            <person name="Hainaut M."/>
            <person name="Haridas S."/>
            <person name="Labutti K."/>
            <person name="Lindquist E."/>
            <person name="Lipzen A."/>
            <person name="Khouja H.-R."/>
            <person name="Murat C."/>
            <person name="Ohm R."/>
            <person name="Olson A."/>
            <person name="Spatafora J."/>
            <person name="Veneault-Fourrey C."/>
            <person name="Henrissat B."/>
            <person name="Grigoriev I."/>
            <person name="Martin F."/>
            <person name="Perotto S."/>
        </authorList>
    </citation>
    <scope>NUCLEOTIDE SEQUENCE [LARGE SCALE GENOMIC DNA]</scope>
    <source>
        <strain evidence="2 3">E</strain>
    </source>
</reference>
<evidence type="ECO:0000256" key="1">
    <source>
        <dbReference type="SAM" id="MobiDB-lite"/>
    </source>
</evidence>
<feature type="compositionally biased region" description="Basic and acidic residues" evidence="1">
    <location>
        <begin position="573"/>
        <end position="582"/>
    </location>
</feature>
<feature type="region of interest" description="Disordered" evidence="1">
    <location>
        <begin position="440"/>
        <end position="591"/>
    </location>
</feature>
<gene>
    <name evidence="2" type="ORF">K444DRAFT_9197</name>
</gene>
<dbReference type="RefSeq" id="XP_024744116.1">
    <property type="nucleotide sequence ID" value="XM_024888806.1"/>
</dbReference>
<dbReference type="InterPro" id="IPR010770">
    <property type="entry name" value="Ecd"/>
</dbReference>
<dbReference type="GO" id="GO:0005634">
    <property type="term" value="C:nucleus"/>
    <property type="evidence" value="ECO:0007669"/>
    <property type="project" value="TreeGrafter"/>
</dbReference>
<dbReference type="GeneID" id="36596882"/>
<feature type="compositionally biased region" description="Acidic residues" evidence="1">
    <location>
        <begin position="440"/>
        <end position="477"/>
    </location>
</feature>
<dbReference type="PANTHER" id="PTHR13060">
    <property type="entry name" value="SGT1 PROTEIN HSGT1 SUPPRESSOR OF GCR2"/>
    <property type="match status" value="1"/>
</dbReference>
<protein>
    <submittedName>
        <fullName evidence="2">SGT1-domain-containing protein</fullName>
    </submittedName>
</protein>
<organism evidence="2 3">
    <name type="scientific">Hyaloscypha bicolor E</name>
    <dbReference type="NCBI Taxonomy" id="1095630"/>
    <lineage>
        <taxon>Eukaryota</taxon>
        <taxon>Fungi</taxon>
        <taxon>Dikarya</taxon>
        <taxon>Ascomycota</taxon>
        <taxon>Pezizomycotina</taxon>
        <taxon>Leotiomycetes</taxon>
        <taxon>Helotiales</taxon>
        <taxon>Hyaloscyphaceae</taxon>
        <taxon>Hyaloscypha</taxon>
        <taxon>Hyaloscypha bicolor</taxon>
    </lineage>
</organism>
<feature type="region of interest" description="Disordered" evidence="1">
    <location>
        <begin position="399"/>
        <end position="423"/>
    </location>
</feature>
<evidence type="ECO:0000313" key="3">
    <source>
        <dbReference type="Proteomes" id="UP000235371"/>
    </source>
</evidence>
<dbReference type="Proteomes" id="UP000235371">
    <property type="component" value="Unassembled WGS sequence"/>
</dbReference>
<dbReference type="EMBL" id="KZ613740">
    <property type="protein sequence ID" value="PMD67212.1"/>
    <property type="molecule type" value="Genomic_DNA"/>
</dbReference>
<accession>A0A2J6TW06</accession>
<dbReference type="OrthoDB" id="27237at2759"/>
<dbReference type="AlphaFoldDB" id="A0A2J6TW06"/>
<dbReference type="InParanoid" id="A0A2J6TW06"/>
<name>A0A2J6TW06_9HELO</name>
<feature type="compositionally biased region" description="Low complexity" evidence="1">
    <location>
        <begin position="507"/>
        <end position="517"/>
    </location>
</feature>
<keyword evidence="3" id="KW-1185">Reference proteome</keyword>
<feature type="region of interest" description="Disordered" evidence="1">
    <location>
        <begin position="612"/>
        <end position="642"/>
    </location>
</feature>